<dbReference type="InterPro" id="IPR005234">
    <property type="entry name" value="ScpB_csome_segregation"/>
</dbReference>
<dbReference type="GO" id="GO:0051304">
    <property type="term" value="P:chromosome separation"/>
    <property type="evidence" value="ECO:0007669"/>
    <property type="project" value="InterPro"/>
</dbReference>
<dbReference type="RefSeq" id="WP_048692183.1">
    <property type="nucleotide sequence ID" value="NZ_KQ130489.1"/>
</dbReference>
<gene>
    <name evidence="5" type="ORF">XM47_10085</name>
</gene>
<accession>A0A0J8GVM7</accession>
<dbReference type="GO" id="GO:0051301">
    <property type="term" value="P:cell division"/>
    <property type="evidence" value="ECO:0007669"/>
    <property type="project" value="UniProtKB-KW"/>
</dbReference>
<dbReference type="SUPFAM" id="SSF46785">
    <property type="entry name" value="Winged helix' DNA-binding domain"/>
    <property type="match status" value="2"/>
</dbReference>
<keyword evidence="6" id="KW-1185">Reference proteome</keyword>
<dbReference type="PIRSF" id="PIRSF019345">
    <property type="entry name" value="ScpB"/>
    <property type="match status" value="1"/>
</dbReference>
<dbReference type="Gene3D" id="1.10.10.10">
    <property type="entry name" value="Winged helix-like DNA-binding domain superfamily/Winged helix DNA-binding domain"/>
    <property type="match status" value="2"/>
</dbReference>
<keyword evidence="4" id="KW-0131">Cell cycle</keyword>
<keyword evidence="1" id="KW-0963">Cytoplasm</keyword>
<evidence type="ECO:0000256" key="4">
    <source>
        <dbReference type="ARBA" id="ARBA00023306"/>
    </source>
</evidence>
<keyword evidence="2" id="KW-0132">Cell division</keyword>
<dbReference type="AlphaFoldDB" id="A0A0J8GVM7"/>
<sequence>MNEKLISNIIEASLFSSSKPVSVNTLKMSCLADFKLTKKEIEKYLSELQAKYQESGIELVKLASGYRFQTKAGLMEWVHQLNQEKPPKYSRAILETLALIAYKQPITRGEIEEIRGVSIGSHIIRTLQDRNWIKTVGHKEVAGRPALFATTSSFLDYFGLQCIADLPTIGEDELQTKLTESLSDSGESDVRKNSKNSS</sequence>
<dbReference type="PATRIC" id="fig|1513271.3.peg.2051"/>
<dbReference type="NCBIfam" id="TIGR00281">
    <property type="entry name" value="SMC-Scp complex subunit ScpB"/>
    <property type="match status" value="1"/>
</dbReference>
<dbReference type="InterPro" id="IPR036388">
    <property type="entry name" value="WH-like_DNA-bd_sf"/>
</dbReference>
<dbReference type="PANTHER" id="PTHR34298">
    <property type="entry name" value="SEGREGATION AND CONDENSATION PROTEIN B"/>
    <property type="match status" value="1"/>
</dbReference>
<dbReference type="PANTHER" id="PTHR34298:SF2">
    <property type="entry name" value="SEGREGATION AND CONDENSATION PROTEIN B"/>
    <property type="match status" value="1"/>
</dbReference>
<name>A0A0J8GVM7_9ALTE</name>
<evidence type="ECO:0000256" key="3">
    <source>
        <dbReference type="ARBA" id="ARBA00022829"/>
    </source>
</evidence>
<evidence type="ECO:0000313" key="5">
    <source>
        <dbReference type="EMBL" id="KMT65364.1"/>
    </source>
</evidence>
<protein>
    <recommendedName>
        <fullName evidence="7">Condensin subunit ScpB</fullName>
    </recommendedName>
</protein>
<dbReference type="EMBL" id="LAZL01000012">
    <property type="protein sequence ID" value="KMT65364.1"/>
    <property type="molecule type" value="Genomic_DNA"/>
</dbReference>
<evidence type="ECO:0008006" key="7">
    <source>
        <dbReference type="Google" id="ProtNLM"/>
    </source>
</evidence>
<dbReference type="OrthoDB" id="9806226at2"/>
<comment type="caution">
    <text evidence="5">The sequence shown here is derived from an EMBL/GenBank/DDBJ whole genome shotgun (WGS) entry which is preliminary data.</text>
</comment>
<dbReference type="Proteomes" id="UP000037600">
    <property type="component" value="Unassembled WGS sequence"/>
</dbReference>
<evidence type="ECO:0000313" key="6">
    <source>
        <dbReference type="Proteomes" id="UP000037600"/>
    </source>
</evidence>
<dbReference type="Pfam" id="PF04079">
    <property type="entry name" value="SMC_ScpB"/>
    <property type="match status" value="1"/>
</dbReference>
<organism evidence="5 6">
    <name type="scientific">Catenovulum maritimum</name>
    <dbReference type="NCBI Taxonomy" id="1513271"/>
    <lineage>
        <taxon>Bacteria</taxon>
        <taxon>Pseudomonadati</taxon>
        <taxon>Pseudomonadota</taxon>
        <taxon>Gammaproteobacteria</taxon>
        <taxon>Alteromonadales</taxon>
        <taxon>Alteromonadaceae</taxon>
        <taxon>Catenovulum</taxon>
    </lineage>
</organism>
<dbReference type="STRING" id="1513271.XM47_10085"/>
<proteinExistence type="predicted"/>
<reference evidence="5 6" key="1">
    <citation type="submission" date="2015-04" db="EMBL/GenBank/DDBJ databases">
        <title>Draft Genome Sequence of the Novel Agar-Digesting Marine Bacterium Q1.</title>
        <authorList>
            <person name="Li Y."/>
            <person name="Li D."/>
            <person name="Chen G."/>
            <person name="Du Z."/>
        </authorList>
    </citation>
    <scope>NUCLEOTIDE SEQUENCE [LARGE SCALE GENOMIC DNA]</scope>
    <source>
        <strain evidence="5 6">Q1</strain>
    </source>
</reference>
<evidence type="ECO:0000256" key="1">
    <source>
        <dbReference type="ARBA" id="ARBA00022490"/>
    </source>
</evidence>
<keyword evidence="3" id="KW-0159">Chromosome partition</keyword>
<evidence type="ECO:0000256" key="2">
    <source>
        <dbReference type="ARBA" id="ARBA00022618"/>
    </source>
</evidence>
<dbReference type="InterPro" id="IPR036390">
    <property type="entry name" value="WH_DNA-bd_sf"/>
</dbReference>